<evidence type="ECO:0000313" key="8">
    <source>
        <dbReference type="EMBL" id="PFH58384.1"/>
    </source>
</evidence>
<evidence type="ECO:0000256" key="4">
    <source>
        <dbReference type="ARBA" id="ARBA00022692"/>
    </source>
</evidence>
<proteinExistence type="inferred from homology"/>
<evidence type="ECO:0000256" key="7">
    <source>
        <dbReference type="SAM" id="Phobius"/>
    </source>
</evidence>
<feature type="transmembrane region" description="Helical" evidence="7">
    <location>
        <begin position="414"/>
        <end position="433"/>
    </location>
</feature>
<evidence type="ECO:0000256" key="1">
    <source>
        <dbReference type="ARBA" id="ARBA00004141"/>
    </source>
</evidence>
<feature type="transmembrane region" description="Helical" evidence="7">
    <location>
        <begin position="192"/>
        <end position="212"/>
    </location>
</feature>
<feature type="transmembrane region" description="Helical" evidence="7">
    <location>
        <begin position="383"/>
        <end position="402"/>
    </location>
</feature>
<gene>
    <name evidence="8" type="ORF">XA68_13748</name>
</gene>
<feature type="transmembrane region" description="Helical" evidence="7">
    <location>
        <begin position="50"/>
        <end position="70"/>
    </location>
</feature>
<feature type="transmembrane region" description="Helical" evidence="7">
    <location>
        <begin position="268"/>
        <end position="293"/>
    </location>
</feature>
<feature type="transmembrane region" description="Helical" evidence="7">
    <location>
        <begin position="453"/>
        <end position="483"/>
    </location>
</feature>
<name>A0A2A9PB00_OPHUN</name>
<organism evidence="8 9">
    <name type="scientific">Ophiocordyceps unilateralis</name>
    <name type="common">Zombie-ant fungus</name>
    <name type="synonym">Torrubia unilateralis</name>
    <dbReference type="NCBI Taxonomy" id="268505"/>
    <lineage>
        <taxon>Eukaryota</taxon>
        <taxon>Fungi</taxon>
        <taxon>Dikarya</taxon>
        <taxon>Ascomycota</taxon>
        <taxon>Pezizomycotina</taxon>
        <taxon>Sordariomycetes</taxon>
        <taxon>Hypocreomycetidae</taxon>
        <taxon>Hypocreales</taxon>
        <taxon>Ophiocordycipitaceae</taxon>
        <taxon>Ophiocordyceps</taxon>
    </lineage>
</organism>
<accession>A0A2A9PB00</accession>
<feature type="transmembrane region" description="Helical" evidence="7">
    <location>
        <begin position="12"/>
        <end position="29"/>
    </location>
</feature>
<keyword evidence="6 7" id="KW-0472">Membrane</keyword>
<dbReference type="PANTHER" id="PTHR48086">
    <property type="entry name" value="SODIUM/PROLINE SYMPORTER-RELATED"/>
    <property type="match status" value="1"/>
</dbReference>
<dbReference type="STRING" id="268505.A0A2A9PB00"/>
<feature type="transmembrane region" description="Helical" evidence="7">
    <location>
        <begin position="124"/>
        <end position="143"/>
    </location>
</feature>
<evidence type="ECO:0000256" key="5">
    <source>
        <dbReference type="ARBA" id="ARBA00022989"/>
    </source>
</evidence>
<protein>
    <recommendedName>
        <fullName evidence="10">Urea transporter</fullName>
    </recommendedName>
</protein>
<dbReference type="EMBL" id="LAZP02000297">
    <property type="protein sequence ID" value="PFH58384.1"/>
    <property type="molecule type" value="Genomic_DNA"/>
</dbReference>
<dbReference type="InterPro" id="IPR050277">
    <property type="entry name" value="Sodium:Solute_Symporter"/>
</dbReference>
<dbReference type="PROSITE" id="PS50283">
    <property type="entry name" value="NA_SOLUT_SYMP_3"/>
    <property type="match status" value="1"/>
</dbReference>
<evidence type="ECO:0000313" key="9">
    <source>
        <dbReference type="Proteomes" id="UP000037136"/>
    </source>
</evidence>
<feature type="transmembrane region" description="Helical" evidence="7">
    <location>
        <begin position="313"/>
        <end position="336"/>
    </location>
</feature>
<feature type="transmembrane region" description="Helical" evidence="7">
    <location>
        <begin position="163"/>
        <end position="185"/>
    </location>
</feature>
<evidence type="ECO:0000256" key="3">
    <source>
        <dbReference type="ARBA" id="ARBA00022448"/>
    </source>
</evidence>
<keyword evidence="9" id="KW-1185">Reference proteome</keyword>
<keyword evidence="4 7" id="KW-0812">Transmembrane</keyword>
<dbReference type="GO" id="GO:0005886">
    <property type="term" value="C:plasma membrane"/>
    <property type="evidence" value="ECO:0007669"/>
    <property type="project" value="TreeGrafter"/>
</dbReference>
<feature type="transmembrane region" description="Helical" evidence="7">
    <location>
        <begin position="357"/>
        <end position="377"/>
    </location>
</feature>
<comment type="similarity">
    <text evidence="2">Belongs to the sodium:solute symporter (SSF) (TC 2.A.21) family.</text>
</comment>
<reference evidence="8 9" key="1">
    <citation type="journal article" date="2015" name="BMC Genomics">
        <title>Gene expression during zombie ant biting behavior reflects the complexity underlying fungal parasitic behavioral manipulation.</title>
        <authorList>
            <person name="de Bekker C."/>
            <person name="Ohm R.A."/>
            <person name="Loreto R.G."/>
            <person name="Sebastian A."/>
            <person name="Albert I."/>
            <person name="Merrow M."/>
            <person name="Brachmann A."/>
            <person name="Hughes D.P."/>
        </authorList>
    </citation>
    <scope>NUCLEOTIDE SEQUENCE [LARGE SCALE GENOMIC DNA]</scope>
    <source>
        <strain evidence="8 9">SC16a</strain>
    </source>
</reference>
<comment type="subcellular location">
    <subcellularLocation>
        <location evidence="1">Membrane</location>
        <topology evidence="1">Multi-pass membrane protein</topology>
    </subcellularLocation>
</comment>
<dbReference type="Gene3D" id="1.20.1730.10">
    <property type="entry name" value="Sodium/glucose cotransporter"/>
    <property type="match status" value="1"/>
</dbReference>
<evidence type="ECO:0000256" key="2">
    <source>
        <dbReference type="ARBA" id="ARBA00006434"/>
    </source>
</evidence>
<evidence type="ECO:0000256" key="6">
    <source>
        <dbReference type="ARBA" id="ARBA00023136"/>
    </source>
</evidence>
<dbReference type="PANTHER" id="PTHR48086:SF10">
    <property type="entry name" value="AGR155CP"/>
    <property type="match status" value="1"/>
</dbReference>
<evidence type="ECO:0008006" key="10">
    <source>
        <dbReference type="Google" id="ProtNLM"/>
    </source>
</evidence>
<dbReference type="OrthoDB" id="6132759at2759"/>
<keyword evidence="5 7" id="KW-1133">Transmembrane helix</keyword>
<dbReference type="GO" id="GO:0015606">
    <property type="term" value="F:spermidine transmembrane transporter activity"/>
    <property type="evidence" value="ECO:0007669"/>
    <property type="project" value="TreeGrafter"/>
</dbReference>
<comment type="caution">
    <text evidence="8">The sequence shown here is derived from an EMBL/GenBank/DDBJ whole genome shotgun (WGS) entry which is preliminary data.</text>
</comment>
<reference evidence="8 9" key="2">
    <citation type="journal article" date="2017" name="Sci. Rep.">
        <title>Ant-infecting Ophiocordyceps genomes reveal a high diversity of potential behavioral manipulation genes and a possible major role for enterotoxins.</title>
        <authorList>
            <person name="de Bekker C."/>
            <person name="Ohm R.A."/>
            <person name="Evans H.C."/>
            <person name="Brachmann A."/>
            <person name="Hughes D.P."/>
        </authorList>
    </citation>
    <scope>NUCLEOTIDE SEQUENCE [LARGE SCALE GENOMIC DNA]</scope>
    <source>
        <strain evidence="8 9">SC16a</strain>
    </source>
</reference>
<dbReference type="AlphaFoldDB" id="A0A2A9PB00"/>
<keyword evidence="3" id="KW-0813">Transport</keyword>
<feature type="transmembrane region" description="Helical" evidence="7">
    <location>
        <begin position="82"/>
        <end position="103"/>
    </location>
</feature>
<dbReference type="InterPro" id="IPR001734">
    <property type="entry name" value="Na/solute_symporter"/>
</dbReference>
<dbReference type="Proteomes" id="UP000037136">
    <property type="component" value="Unassembled WGS sequence"/>
</dbReference>
<sequence>MGQPSVVASNAIIYTTYAAFLVLGTAVGWRMRGRARSTGELLSSNGSKSALPLALNFIASALGAGILFSYPEMATVTGVQGVVVYAAATALPLLAFGAIGPVIRRRCPTGFVLTEWTRQRYGQGTMLYLSLLTLATLFLYMVAELSALGQVVEALTGTGKLGVMVAECVVTTVYTSLGGFQVSFFTDVIQGALVLALVLLSAISVGVRTNAVKPGLVSSSGLTSPSLLGWQLLYVLPMAVTTNAFFVSSFWLRTFASRTDFDLRLGSCLAAVVVGCVLAAVGSAGLIAVWSGAWPGEPKREASLALFALLERLPVWVVCVVVVMVVCLSTAALDSLQSAMVSSASNDLFGNSLAPRYVRGMVFIVIVPVIVVALKAVSILQVYLVSDLLSAATVPVLCLGLIDRMHWWRGFEVVAGGIGGILSVFLFGLVYHGNAVDGARLLILHRGLYADDWSVFGAFVAAPLGGLVVAFAALALRLAFLFLRAKQRGERFDALDGPCDAGRVPGRQVHVTSGNDRPDTVDVKAGKFF</sequence>
<dbReference type="InterPro" id="IPR038377">
    <property type="entry name" value="Na/Glc_symporter_sf"/>
</dbReference>
<feature type="transmembrane region" description="Helical" evidence="7">
    <location>
        <begin position="232"/>
        <end position="256"/>
    </location>
</feature>